<dbReference type="Proteomes" id="UP001165065">
    <property type="component" value="Unassembled WGS sequence"/>
</dbReference>
<feature type="region of interest" description="Disordered" evidence="1">
    <location>
        <begin position="569"/>
        <end position="589"/>
    </location>
</feature>
<dbReference type="AlphaFoldDB" id="A0A9W7G046"/>
<sequence length="625" mass="67675">MELPLVRQGGCQVLSKTPLKGAAFTDCFMDVMTIRGVSTSTDQCSYFAIVENIQTNLPMRCDDGKSKDQSKGQPSVPDIQRYHASRAIQTRLGQEEPYTPILEGHRRPLAGASIRPEERGSDDLHNGLLGAPGIHQDDASGLIPTGGRQSASYAPILEGHRRLLAGASIRPEERGSDDLHYGLLDADIHQDDVSGAFPTGEGRSTAYALILDWNRRLLEEASIHLGNGCSYAPPHRTKKYHNLITFVPSVSLSTPGDNPKPPILPEKVDTKMIGDGPTRNDDGACGCLLSDEENGVKEIKPLRKLTTGDAHVKLLFLHENEIDVHLGKGPTLLAKGREKVLQQQENKTTQDVTQASEAEELSRLPSTNMPPYERGDHEAKSGAVDNAEGSVIRDFFVARLGKRAGGGDRKATSGPKPRAESEDFDFIIFDDSTTGLGVTYSALPPTTVSATVAAVLWKLILLILGMCKTKIMSTTSDHAVGRRPINILPANDNNLRDGEGGKREKNLADALVIGCATHVPIFFKPNMLTEMSISCSNLVRDPVVRTSDSSGSLPITTNQESDAIALSKQKQGRSASKTTQTHLASKAPAKLKWAPANQCRVLPRGWVEGTPRQRLVRILHASTGK</sequence>
<feature type="region of interest" description="Disordered" evidence="1">
    <location>
        <begin position="59"/>
        <end position="107"/>
    </location>
</feature>
<dbReference type="OrthoDB" id="10678231at2759"/>
<gene>
    <name evidence="2" type="ORF">TrCOL_g6743</name>
</gene>
<accession>A0A9W7G046</accession>
<organism evidence="2 3">
    <name type="scientific">Triparma columacea</name>
    <dbReference type="NCBI Taxonomy" id="722753"/>
    <lineage>
        <taxon>Eukaryota</taxon>
        <taxon>Sar</taxon>
        <taxon>Stramenopiles</taxon>
        <taxon>Ochrophyta</taxon>
        <taxon>Bolidophyceae</taxon>
        <taxon>Parmales</taxon>
        <taxon>Triparmaceae</taxon>
        <taxon>Triparma</taxon>
    </lineage>
</organism>
<protein>
    <submittedName>
        <fullName evidence="2">Uncharacterized protein</fullName>
    </submittedName>
</protein>
<proteinExistence type="predicted"/>
<name>A0A9W7G046_9STRA</name>
<comment type="caution">
    <text evidence="2">The sequence shown here is derived from an EMBL/GenBank/DDBJ whole genome shotgun (WGS) entry which is preliminary data.</text>
</comment>
<feature type="compositionally biased region" description="Basic and acidic residues" evidence="1">
    <location>
        <begin position="60"/>
        <end position="70"/>
    </location>
</feature>
<dbReference type="EMBL" id="BRYA01000641">
    <property type="protein sequence ID" value="GMI27249.1"/>
    <property type="molecule type" value="Genomic_DNA"/>
</dbReference>
<reference evidence="3" key="1">
    <citation type="journal article" date="2023" name="Commun. Biol.">
        <title>Genome analysis of Parmales, the sister group of diatoms, reveals the evolutionary specialization of diatoms from phago-mixotrophs to photoautotrophs.</title>
        <authorList>
            <person name="Ban H."/>
            <person name="Sato S."/>
            <person name="Yoshikawa S."/>
            <person name="Yamada K."/>
            <person name="Nakamura Y."/>
            <person name="Ichinomiya M."/>
            <person name="Sato N."/>
            <person name="Blanc-Mathieu R."/>
            <person name="Endo H."/>
            <person name="Kuwata A."/>
            <person name="Ogata H."/>
        </authorList>
    </citation>
    <scope>NUCLEOTIDE SEQUENCE [LARGE SCALE GENOMIC DNA]</scope>
</reference>
<feature type="compositionally biased region" description="Polar residues" evidence="1">
    <location>
        <begin position="569"/>
        <end position="583"/>
    </location>
</feature>
<evidence type="ECO:0000313" key="2">
    <source>
        <dbReference type="EMBL" id="GMI27249.1"/>
    </source>
</evidence>
<evidence type="ECO:0000256" key="1">
    <source>
        <dbReference type="SAM" id="MobiDB-lite"/>
    </source>
</evidence>
<evidence type="ECO:0000313" key="3">
    <source>
        <dbReference type="Proteomes" id="UP001165065"/>
    </source>
</evidence>
<feature type="compositionally biased region" description="Polar residues" evidence="1">
    <location>
        <begin position="341"/>
        <end position="356"/>
    </location>
</feature>
<feature type="region of interest" description="Disordered" evidence="1">
    <location>
        <begin position="339"/>
        <end position="384"/>
    </location>
</feature>
<keyword evidence="3" id="KW-1185">Reference proteome</keyword>